<keyword evidence="4" id="KW-0460">Magnesium</keyword>
<dbReference type="Gene3D" id="3.40.50.10420">
    <property type="entry name" value="NagB/RpiA/CoA transferase-like"/>
    <property type="match status" value="1"/>
</dbReference>
<comment type="caution">
    <text evidence="5">The sequence shown here is derived from an EMBL/GenBank/DDBJ whole genome shotgun (WGS) entry which is preliminary data.</text>
</comment>
<reference evidence="5 6" key="1">
    <citation type="submission" date="2023-09" db="EMBL/GenBank/DDBJ databases">
        <authorList>
            <person name="Rey-Velasco X."/>
        </authorList>
    </citation>
    <scope>NUCLEOTIDE SEQUENCE [LARGE SCALE GENOMIC DNA]</scope>
    <source>
        <strain evidence="5 6">P007</strain>
    </source>
</reference>
<keyword evidence="2 4" id="KW-0547">Nucleotide-binding</keyword>
<dbReference type="InterPro" id="IPR002698">
    <property type="entry name" value="FTHF_cligase"/>
</dbReference>
<dbReference type="Pfam" id="PF01812">
    <property type="entry name" value="5-FTHF_cyc-lig"/>
    <property type="match status" value="1"/>
</dbReference>
<dbReference type="InterPro" id="IPR037171">
    <property type="entry name" value="NagB/RpiA_transferase-like"/>
</dbReference>
<dbReference type="PANTHER" id="PTHR23407">
    <property type="entry name" value="ATPASE INHIBITOR/5-FORMYLTETRAHYDROFOLATE CYCLO-LIGASE"/>
    <property type="match status" value="1"/>
</dbReference>
<dbReference type="EMBL" id="JAVRHU010000001">
    <property type="protein sequence ID" value="MDT0620268.1"/>
    <property type="molecule type" value="Genomic_DNA"/>
</dbReference>
<keyword evidence="3 4" id="KW-0067">ATP-binding</keyword>
<evidence type="ECO:0000313" key="5">
    <source>
        <dbReference type="EMBL" id="MDT0620268.1"/>
    </source>
</evidence>
<evidence type="ECO:0000256" key="4">
    <source>
        <dbReference type="RuleBase" id="RU361279"/>
    </source>
</evidence>
<dbReference type="RefSeq" id="WP_311383932.1">
    <property type="nucleotide sequence ID" value="NZ_JAVRHU010000001.1"/>
</dbReference>
<comment type="cofactor">
    <cofactor evidence="4">
        <name>Mg(2+)</name>
        <dbReference type="ChEBI" id="CHEBI:18420"/>
    </cofactor>
</comment>
<gene>
    <name evidence="5" type="ORF">RM520_01450</name>
</gene>
<keyword evidence="5" id="KW-0436">Ligase</keyword>
<dbReference type="InterPro" id="IPR024185">
    <property type="entry name" value="FTHF_cligase-like_sf"/>
</dbReference>
<keyword evidence="4" id="KW-0479">Metal-binding</keyword>
<comment type="catalytic activity">
    <reaction evidence="4">
        <text>(6S)-5-formyl-5,6,7,8-tetrahydrofolate + ATP = (6R)-5,10-methenyltetrahydrofolate + ADP + phosphate</text>
        <dbReference type="Rhea" id="RHEA:10488"/>
        <dbReference type="ChEBI" id="CHEBI:30616"/>
        <dbReference type="ChEBI" id="CHEBI:43474"/>
        <dbReference type="ChEBI" id="CHEBI:57455"/>
        <dbReference type="ChEBI" id="CHEBI:57457"/>
        <dbReference type="ChEBI" id="CHEBI:456216"/>
        <dbReference type="EC" id="6.3.3.2"/>
    </reaction>
</comment>
<dbReference type="PIRSF" id="PIRSF006806">
    <property type="entry name" value="FTHF_cligase"/>
    <property type="match status" value="1"/>
</dbReference>
<comment type="similarity">
    <text evidence="1 4">Belongs to the 5-formyltetrahydrofolate cyclo-ligase family.</text>
</comment>
<dbReference type="PANTHER" id="PTHR23407:SF1">
    <property type="entry name" value="5-FORMYLTETRAHYDROFOLATE CYCLO-LIGASE"/>
    <property type="match status" value="1"/>
</dbReference>
<dbReference type="GO" id="GO:0030272">
    <property type="term" value="F:5-formyltetrahydrofolate cyclo-ligase activity"/>
    <property type="evidence" value="ECO:0007669"/>
    <property type="project" value="UniProtKB-EC"/>
</dbReference>
<evidence type="ECO:0000256" key="3">
    <source>
        <dbReference type="ARBA" id="ARBA00022840"/>
    </source>
</evidence>
<evidence type="ECO:0000313" key="6">
    <source>
        <dbReference type="Proteomes" id="UP001250662"/>
    </source>
</evidence>
<organism evidence="5 6">
    <name type="scientific">Croceitalea vernalis</name>
    <dbReference type="NCBI Taxonomy" id="3075599"/>
    <lineage>
        <taxon>Bacteria</taxon>
        <taxon>Pseudomonadati</taxon>
        <taxon>Bacteroidota</taxon>
        <taxon>Flavobacteriia</taxon>
        <taxon>Flavobacteriales</taxon>
        <taxon>Flavobacteriaceae</taxon>
        <taxon>Croceitalea</taxon>
    </lineage>
</organism>
<accession>A0ABU3BDH0</accession>
<sequence length="186" mass="21642">MLKSQLRLVYKDKRKSFSSDFIYDCSIKISNMVLKLPIWDFSFYHTFLSINTLKEVDSSFLITVLQGKDKNIIIPRTVSSTELKHYLLTDSTRLRLNKLNIPEPIDGIEIKEDKIDVVFIPLLAYDKNGNRVGYGKGYYDIFLAQCKPEVVKIGLSFFEPENEIKDINYNDISLDYCVTPNNIYKF</sequence>
<evidence type="ECO:0000256" key="2">
    <source>
        <dbReference type="ARBA" id="ARBA00022741"/>
    </source>
</evidence>
<dbReference type="NCBIfam" id="TIGR02727">
    <property type="entry name" value="MTHFS_bact"/>
    <property type="match status" value="1"/>
</dbReference>
<protein>
    <recommendedName>
        <fullName evidence="4">5-formyltetrahydrofolate cyclo-ligase</fullName>
        <ecNumber evidence="4">6.3.3.2</ecNumber>
    </recommendedName>
</protein>
<proteinExistence type="inferred from homology"/>
<keyword evidence="6" id="KW-1185">Reference proteome</keyword>
<dbReference type="EC" id="6.3.3.2" evidence="4"/>
<dbReference type="Proteomes" id="UP001250662">
    <property type="component" value="Unassembled WGS sequence"/>
</dbReference>
<evidence type="ECO:0000256" key="1">
    <source>
        <dbReference type="ARBA" id="ARBA00010638"/>
    </source>
</evidence>
<dbReference type="SUPFAM" id="SSF100950">
    <property type="entry name" value="NagB/RpiA/CoA transferase-like"/>
    <property type="match status" value="1"/>
</dbReference>
<name>A0ABU3BDH0_9FLAO</name>